<evidence type="ECO:0000256" key="7">
    <source>
        <dbReference type="ARBA" id="ARBA00024448"/>
    </source>
</evidence>
<evidence type="ECO:0000256" key="4">
    <source>
        <dbReference type="ARBA" id="ARBA00022723"/>
    </source>
</evidence>
<dbReference type="InterPro" id="IPR000086">
    <property type="entry name" value="NUDIX_hydrolase_dom"/>
</dbReference>
<dbReference type="Proteomes" id="UP000216052">
    <property type="component" value="Chromosome"/>
</dbReference>
<keyword evidence="24" id="KW-1185">Reference proteome</keyword>
<evidence type="ECO:0000259" key="22">
    <source>
        <dbReference type="PROSITE" id="PS51462"/>
    </source>
</evidence>
<evidence type="ECO:0000256" key="2">
    <source>
        <dbReference type="ARBA" id="ARBA00005582"/>
    </source>
</evidence>
<comment type="subunit">
    <text evidence="3">Monomer.</text>
</comment>
<feature type="domain" description="Nudix hydrolase" evidence="22">
    <location>
        <begin position="1"/>
        <end position="132"/>
    </location>
</feature>
<reference evidence="23" key="1">
    <citation type="submission" date="2024-05" db="EMBL/GenBank/DDBJ databases">
        <title>Isolation and characterization of Sporomusa carbonis sp. nov., a carboxydotrophic hydrogenogen in the genus of Sporomusa isolated from a charcoal burning pile.</title>
        <authorList>
            <person name="Boeer T."/>
            <person name="Rosenbaum F."/>
            <person name="Eysell L."/>
            <person name="Mueller V."/>
            <person name="Daniel R."/>
            <person name="Poehlein A."/>
        </authorList>
    </citation>
    <scope>NUCLEOTIDE SEQUENCE [LARGE SCALE GENOMIC DNA]</scope>
    <source>
        <strain evidence="23">DSM 3132</strain>
    </source>
</reference>
<comment type="catalytic activity">
    <reaction evidence="9">
        <text>8-oxo-dGTP + H2O = 8-oxo-dGMP + diphosphate + H(+)</text>
        <dbReference type="Rhea" id="RHEA:31575"/>
        <dbReference type="ChEBI" id="CHEBI:15377"/>
        <dbReference type="ChEBI" id="CHEBI:15378"/>
        <dbReference type="ChEBI" id="CHEBI:33019"/>
        <dbReference type="ChEBI" id="CHEBI:63224"/>
        <dbReference type="ChEBI" id="CHEBI:77896"/>
    </reaction>
    <physiologicalReaction direction="left-to-right" evidence="9">
        <dbReference type="Rhea" id="RHEA:31576"/>
    </physiologicalReaction>
</comment>
<evidence type="ECO:0000256" key="10">
    <source>
        <dbReference type="ARBA" id="ARBA00024596"/>
    </source>
</evidence>
<keyword evidence="5" id="KW-0378">Hydrolase</keyword>
<protein>
    <recommendedName>
        <fullName evidence="12">Oxidized purine nucleoside triphosphate hydrolase</fullName>
        <ecNumber evidence="11">3.6.1.56</ecNumber>
    </recommendedName>
    <alternativeName>
        <fullName evidence="16">2-hydroxy-dATP diphosphatase</fullName>
    </alternativeName>
    <alternativeName>
        <fullName evidence="15">7,8-dihydro-8-oxoguanine triphosphatase</fullName>
    </alternativeName>
    <alternativeName>
        <fullName evidence="14">8-oxo-dGTPase</fullName>
    </alternativeName>
    <alternativeName>
        <fullName evidence="17">Methylated purine nucleoside triphosphate hydrolase</fullName>
    </alternativeName>
    <alternativeName>
        <fullName evidence="13">Nucleoside diphosphate-linked moiety X motif 1</fullName>
    </alternativeName>
</protein>
<evidence type="ECO:0000256" key="15">
    <source>
        <dbReference type="ARBA" id="ARBA00030682"/>
    </source>
</evidence>
<comment type="catalytic activity">
    <reaction evidence="8">
        <text>2-oxo-dATP + H2O = 2-oxo-dAMP + diphosphate + H(+)</text>
        <dbReference type="Rhea" id="RHEA:31583"/>
        <dbReference type="ChEBI" id="CHEBI:15377"/>
        <dbReference type="ChEBI" id="CHEBI:15378"/>
        <dbReference type="ChEBI" id="CHEBI:33019"/>
        <dbReference type="ChEBI" id="CHEBI:63212"/>
        <dbReference type="ChEBI" id="CHEBI:77897"/>
        <dbReference type="EC" id="3.6.1.56"/>
    </reaction>
    <physiologicalReaction direction="left-to-right" evidence="8">
        <dbReference type="Rhea" id="RHEA:31584"/>
    </physiologicalReaction>
</comment>
<evidence type="ECO:0000256" key="16">
    <source>
        <dbReference type="ARBA" id="ARBA00031927"/>
    </source>
</evidence>
<evidence type="ECO:0000256" key="14">
    <source>
        <dbReference type="ARBA" id="ARBA00030634"/>
    </source>
</evidence>
<name>A0ABZ3IVH0_SPOA4</name>
<dbReference type="Pfam" id="PF00293">
    <property type="entry name" value="NUDIX"/>
    <property type="match status" value="1"/>
</dbReference>
<keyword evidence="6" id="KW-0460">Magnesium</keyword>
<dbReference type="PROSITE" id="PS00893">
    <property type="entry name" value="NUDIX_BOX"/>
    <property type="match status" value="1"/>
</dbReference>
<evidence type="ECO:0000256" key="6">
    <source>
        <dbReference type="ARBA" id="ARBA00022842"/>
    </source>
</evidence>
<evidence type="ECO:0000256" key="9">
    <source>
        <dbReference type="ARBA" id="ARBA00024486"/>
    </source>
</evidence>
<evidence type="ECO:0000256" key="21">
    <source>
        <dbReference type="ARBA" id="ARBA00053094"/>
    </source>
</evidence>
<dbReference type="InterPro" id="IPR015797">
    <property type="entry name" value="NUDIX_hydrolase-like_dom_sf"/>
</dbReference>
<comment type="catalytic activity">
    <reaction evidence="19">
        <text>O(6)-methyl-dGTP + H2O = O(6)-methyl-dGMP + diphosphate + H(+)</text>
        <dbReference type="Rhea" id="RHEA:67600"/>
        <dbReference type="ChEBI" id="CHEBI:15377"/>
        <dbReference type="ChEBI" id="CHEBI:15378"/>
        <dbReference type="ChEBI" id="CHEBI:33019"/>
        <dbReference type="ChEBI" id="CHEBI:169974"/>
        <dbReference type="ChEBI" id="CHEBI:169975"/>
    </reaction>
    <physiologicalReaction direction="left-to-right" evidence="19">
        <dbReference type="Rhea" id="RHEA:67601"/>
    </physiologicalReaction>
</comment>
<comment type="catalytic activity">
    <reaction evidence="7">
        <text>8-oxo-dATP + H2O = 8-oxo-dAMP + diphosphate + H(+)</text>
        <dbReference type="Rhea" id="RHEA:65396"/>
        <dbReference type="ChEBI" id="CHEBI:15377"/>
        <dbReference type="ChEBI" id="CHEBI:15378"/>
        <dbReference type="ChEBI" id="CHEBI:33019"/>
        <dbReference type="ChEBI" id="CHEBI:71361"/>
        <dbReference type="ChEBI" id="CHEBI:172871"/>
    </reaction>
    <physiologicalReaction direction="left-to-right" evidence="7">
        <dbReference type="Rhea" id="RHEA:65397"/>
    </physiologicalReaction>
</comment>
<evidence type="ECO:0000256" key="18">
    <source>
        <dbReference type="ARBA" id="ARBA00048002"/>
    </source>
</evidence>
<evidence type="ECO:0000256" key="12">
    <source>
        <dbReference type="ARBA" id="ARBA00026218"/>
    </source>
</evidence>
<comment type="catalytic activity">
    <reaction evidence="18">
        <text>N(6)-methyl-ATP + H2O = N(6)-methyl-AMP + diphosphate + H(+)</text>
        <dbReference type="Rhea" id="RHEA:67608"/>
        <dbReference type="ChEBI" id="CHEBI:15377"/>
        <dbReference type="ChEBI" id="CHEBI:15378"/>
        <dbReference type="ChEBI" id="CHEBI:33019"/>
        <dbReference type="ChEBI" id="CHEBI:144842"/>
        <dbReference type="ChEBI" id="CHEBI:172873"/>
    </reaction>
    <physiologicalReaction direction="left-to-right" evidence="18">
        <dbReference type="Rhea" id="RHEA:67609"/>
    </physiologicalReaction>
</comment>
<dbReference type="Gene3D" id="3.90.79.10">
    <property type="entry name" value="Nucleoside Triphosphate Pyrophosphohydrolase"/>
    <property type="match status" value="1"/>
</dbReference>
<dbReference type="RefSeq" id="WP_093795448.1">
    <property type="nucleotide sequence ID" value="NZ_CP155571.1"/>
</dbReference>
<evidence type="ECO:0000256" key="13">
    <source>
        <dbReference type="ARBA" id="ARBA00029673"/>
    </source>
</evidence>
<evidence type="ECO:0000256" key="1">
    <source>
        <dbReference type="ARBA" id="ARBA00001946"/>
    </source>
</evidence>
<evidence type="ECO:0000256" key="19">
    <source>
        <dbReference type="ARBA" id="ARBA00048894"/>
    </source>
</evidence>
<evidence type="ECO:0000256" key="20">
    <source>
        <dbReference type="ARBA" id="ARBA00049032"/>
    </source>
</evidence>
<proteinExistence type="inferred from homology"/>
<dbReference type="PROSITE" id="PS51462">
    <property type="entry name" value="NUDIX"/>
    <property type="match status" value="1"/>
</dbReference>
<comment type="catalytic activity">
    <reaction evidence="20">
        <text>N(6)-methyl-dATP + H2O = N(6)-methyl-dAMP + diphosphate + H(+)</text>
        <dbReference type="Rhea" id="RHEA:67604"/>
        <dbReference type="ChEBI" id="CHEBI:15377"/>
        <dbReference type="ChEBI" id="CHEBI:15378"/>
        <dbReference type="ChEBI" id="CHEBI:33019"/>
        <dbReference type="ChEBI" id="CHEBI:169976"/>
        <dbReference type="ChEBI" id="CHEBI:172872"/>
    </reaction>
    <physiologicalReaction direction="left-to-right" evidence="20">
        <dbReference type="Rhea" id="RHEA:67605"/>
    </physiologicalReaction>
</comment>
<dbReference type="SUPFAM" id="SSF55811">
    <property type="entry name" value="Nudix"/>
    <property type="match status" value="1"/>
</dbReference>
<evidence type="ECO:0000313" key="23">
    <source>
        <dbReference type="EMBL" id="XFO70054.1"/>
    </source>
</evidence>
<dbReference type="PRINTS" id="PR01403">
    <property type="entry name" value="8OXTPHPHTASE"/>
</dbReference>
<dbReference type="CDD" id="cd03427">
    <property type="entry name" value="NUDIX_MTH1_Nudt1"/>
    <property type="match status" value="1"/>
</dbReference>
<dbReference type="InterPro" id="IPR003563">
    <property type="entry name" value="8ODP"/>
</dbReference>
<evidence type="ECO:0000313" key="24">
    <source>
        <dbReference type="Proteomes" id="UP000216052"/>
    </source>
</evidence>
<comment type="function">
    <text evidence="21">Oxidized purine nucleoside triphosphate hydrolase which is a prominent sanitizer of the oxidized nucleotide pool. Catalyzes the hydrolysis of 2-oxo-dATP (2-hydroxy-dATP) into 2-oxo-dAMP. Also has a significant hydrolase activity toward 2-oxo-ATP, 8-oxo-dGTP and 8-oxo-dATP. Through the hydrolysis of oxidized purine nucleoside triphosphates, prevents their incorporation into DNA and the subsequent transversions A:T to C:G and G:C to T:A. Also catalyzes the hydrolysis of methylated purine nucleoside triphosphate preventing their integration into DNA. Through this antimutagenic activity protects cells from oxidative stress.</text>
</comment>
<keyword evidence="4" id="KW-0479">Metal-binding</keyword>
<dbReference type="PANTHER" id="PTHR43758">
    <property type="entry name" value="7,8-DIHYDRO-8-OXOGUANINE TRIPHOSPHATASE"/>
    <property type="match status" value="1"/>
</dbReference>
<dbReference type="EC" id="3.6.1.56" evidence="11"/>
<evidence type="ECO:0000256" key="3">
    <source>
        <dbReference type="ARBA" id="ARBA00011245"/>
    </source>
</evidence>
<dbReference type="EMBL" id="CP155571">
    <property type="protein sequence ID" value="XFO70054.1"/>
    <property type="molecule type" value="Genomic_DNA"/>
</dbReference>
<evidence type="ECO:0000256" key="5">
    <source>
        <dbReference type="ARBA" id="ARBA00022801"/>
    </source>
</evidence>
<dbReference type="PANTHER" id="PTHR43758:SF2">
    <property type="entry name" value="OXIDIZED PURINE NUCLEOSIDE TRIPHOSPHATE HYDROLASE"/>
    <property type="match status" value="1"/>
</dbReference>
<comment type="catalytic activity">
    <reaction evidence="10">
        <text>2-oxo-ATP + H2O = 2-oxo-AMP + diphosphate + H(+)</text>
        <dbReference type="Rhea" id="RHEA:67392"/>
        <dbReference type="ChEBI" id="CHEBI:15377"/>
        <dbReference type="ChEBI" id="CHEBI:15378"/>
        <dbReference type="ChEBI" id="CHEBI:33019"/>
        <dbReference type="ChEBI" id="CHEBI:71395"/>
        <dbReference type="ChEBI" id="CHEBI:172878"/>
    </reaction>
    <physiologicalReaction direction="left-to-right" evidence="10">
        <dbReference type="Rhea" id="RHEA:67393"/>
    </physiologicalReaction>
</comment>
<evidence type="ECO:0000256" key="17">
    <source>
        <dbReference type="ARBA" id="ARBA00032071"/>
    </source>
</evidence>
<comment type="cofactor">
    <cofactor evidence="1">
        <name>Mg(2+)</name>
        <dbReference type="ChEBI" id="CHEBI:18420"/>
    </cofactor>
</comment>
<comment type="similarity">
    <text evidence="2">Belongs to the Nudix hydrolase family.</text>
</comment>
<accession>A0ABZ3IVH0</accession>
<organism evidence="23 24">
    <name type="scientific">Sporomusa acidovorans (strain ATCC 49682 / DSM 3132 / Mol)</name>
    <dbReference type="NCBI Taxonomy" id="1123286"/>
    <lineage>
        <taxon>Bacteria</taxon>
        <taxon>Bacillati</taxon>
        <taxon>Bacillota</taxon>
        <taxon>Negativicutes</taxon>
        <taxon>Selenomonadales</taxon>
        <taxon>Sporomusaceae</taxon>
        <taxon>Sporomusa</taxon>
    </lineage>
</organism>
<dbReference type="InterPro" id="IPR020084">
    <property type="entry name" value="NUDIX_hydrolase_CS"/>
</dbReference>
<gene>
    <name evidence="23" type="ORF">SPACI_000390</name>
</gene>
<sequence length="157" mass="17590">MRSTTLCLPVQGNPAQKILLGMKKTGFGHGKYNGFGGKIEDGETTLAAALRELAEECGILAKEADLRPAGELTFIFPANPEYDHDVHIYTLTDWQGEPKETDEMKPAWFEIADIPYNDMWASDNYWLPAVLKGKKIKGRVIFAENNEDVDDITIRTE</sequence>
<evidence type="ECO:0000256" key="8">
    <source>
        <dbReference type="ARBA" id="ARBA00024459"/>
    </source>
</evidence>
<evidence type="ECO:0000256" key="11">
    <source>
        <dbReference type="ARBA" id="ARBA00026103"/>
    </source>
</evidence>